<dbReference type="Pfam" id="PF00296">
    <property type="entry name" value="Bac_luciferase"/>
    <property type="match status" value="1"/>
</dbReference>
<evidence type="ECO:0000313" key="6">
    <source>
        <dbReference type="EMBL" id="CAB4730024.1"/>
    </source>
</evidence>
<dbReference type="InterPro" id="IPR036661">
    <property type="entry name" value="Luciferase-like_sf"/>
</dbReference>
<proteinExistence type="predicted"/>
<dbReference type="SUPFAM" id="SSF51679">
    <property type="entry name" value="Bacterial luciferase-like"/>
    <property type="match status" value="1"/>
</dbReference>
<keyword evidence="3" id="KW-0560">Oxidoreductase</keyword>
<evidence type="ECO:0000313" key="7">
    <source>
        <dbReference type="EMBL" id="CAB4812328.1"/>
    </source>
</evidence>
<sequence length="293" mass="31438">MDIGVGLPMKALEADELAEFAYTIESGPFASLSLGDRLAYECHDVLTALTYVAAITTRLRLSTSVLCLPMYREGVVAKQAASIDRLSKGRLSLGLGLGGRETDFAVSPAPWKGRGARFEEQLATMQRIWRGEPPFPGTDPVGPVPFTPGGPEVIIGGFVPAAMRRAGRIAHGLRSFAFGADTKVHLERYALTKEAWDEAGRPGRPRLIAACNFALGPGAHEAFVKHAHTYYGYDQALLDDALSSNAPTSPQAILEFIAKCEADGIDELVFTTVTADTMTAMRELAEVVAARTV</sequence>
<dbReference type="InterPro" id="IPR050172">
    <property type="entry name" value="SsuD_RutA_monooxygenase"/>
</dbReference>
<feature type="domain" description="Luciferase-like" evidence="5">
    <location>
        <begin position="13"/>
        <end position="232"/>
    </location>
</feature>
<dbReference type="EMBL" id="CAFABA010000002">
    <property type="protein sequence ID" value="CAB4812328.1"/>
    <property type="molecule type" value="Genomic_DNA"/>
</dbReference>
<dbReference type="InterPro" id="IPR011251">
    <property type="entry name" value="Luciferase-like_dom"/>
</dbReference>
<evidence type="ECO:0000259" key="5">
    <source>
        <dbReference type="Pfam" id="PF00296"/>
    </source>
</evidence>
<evidence type="ECO:0000256" key="3">
    <source>
        <dbReference type="ARBA" id="ARBA00023002"/>
    </source>
</evidence>
<dbReference type="PANTHER" id="PTHR42847">
    <property type="entry name" value="ALKANESULFONATE MONOOXYGENASE"/>
    <property type="match status" value="1"/>
</dbReference>
<evidence type="ECO:0000256" key="1">
    <source>
        <dbReference type="ARBA" id="ARBA00022630"/>
    </source>
</evidence>
<keyword evidence="2" id="KW-0288">FMN</keyword>
<dbReference type="PANTHER" id="PTHR42847:SF4">
    <property type="entry name" value="ALKANESULFONATE MONOOXYGENASE-RELATED"/>
    <property type="match status" value="1"/>
</dbReference>
<dbReference type="EMBL" id="CAEZYR010000009">
    <property type="protein sequence ID" value="CAB4730024.1"/>
    <property type="molecule type" value="Genomic_DNA"/>
</dbReference>
<name>A0A6J6YZA4_9ZZZZ</name>
<evidence type="ECO:0000313" key="8">
    <source>
        <dbReference type="EMBL" id="CAB4975344.1"/>
    </source>
</evidence>
<keyword evidence="4" id="KW-0503">Monooxygenase</keyword>
<dbReference type="GO" id="GO:0008726">
    <property type="term" value="F:alkanesulfonate monooxygenase activity"/>
    <property type="evidence" value="ECO:0007669"/>
    <property type="project" value="TreeGrafter"/>
</dbReference>
<evidence type="ECO:0000256" key="4">
    <source>
        <dbReference type="ARBA" id="ARBA00023033"/>
    </source>
</evidence>
<accession>A0A6J6YZA4</accession>
<gene>
    <name evidence="6" type="ORF">UFOPK2754_00411</name>
    <name evidence="7" type="ORF">UFOPK3139_00072</name>
    <name evidence="8" type="ORF">UFOPK3967_00017</name>
</gene>
<dbReference type="EMBL" id="CAFBOS010000001">
    <property type="protein sequence ID" value="CAB4975344.1"/>
    <property type="molecule type" value="Genomic_DNA"/>
</dbReference>
<dbReference type="GO" id="GO:0046306">
    <property type="term" value="P:alkanesulfonate catabolic process"/>
    <property type="evidence" value="ECO:0007669"/>
    <property type="project" value="TreeGrafter"/>
</dbReference>
<keyword evidence="1" id="KW-0285">Flavoprotein</keyword>
<evidence type="ECO:0000256" key="2">
    <source>
        <dbReference type="ARBA" id="ARBA00022643"/>
    </source>
</evidence>
<reference evidence="7" key="1">
    <citation type="submission" date="2020-05" db="EMBL/GenBank/DDBJ databases">
        <authorList>
            <person name="Chiriac C."/>
            <person name="Salcher M."/>
            <person name="Ghai R."/>
            <person name="Kavagutti S V."/>
        </authorList>
    </citation>
    <scope>NUCLEOTIDE SEQUENCE</scope>
</reference>
<dbReference type="AlphaFoldDB" id="A0A6J6YZA4"/>
<protein>
    <submittedName>
        <fullName evidence="7">Unannotated protein</fullName>
    </submittedName>
</protein>
<organism evidence="7">
    <name type="scientific">freshwater metagenome</name>
    <dbReference type="NCBI Taxonomy" id="449393"/>
    <lineage>
        <taxon>unclassified sequences</taxon>
        <taxon>metagenomes</taxon>
        <taxon>ecological metagenomes</taxon>
    </lineage>
</organism>
<dbReference type="Gene3D" id="3.20.20.30">
    <property type="entry name" value="Luciferase-like domain"/>
    <property type="match status" value="1"/>
</dbReference>